<feature type="transmembrane region" description="Helical" evidence="1">
    <location>
        <begin position="51"/>
        <end position="70"/>
    </location>
</feature>
<gene>
    <name evidence="3" type="ORF">GCM10007383_26490</name>
</gene>
<keyword evidence="1" id="KW-0812">Transmembrane</keyword>
<keyword evidence="1" id="KW-0472">Membrane</keyword>
<evidence type="ECO:0000256" key="1">
    <source>
        <dbReference type="SAM" id="Phobius"/>
    </source>
</evidence>
<evidence type="ECO:0000313" key="4">
    <source>
        <dbReference type="Proteomes" id="UP000634668"/>
    </source>
</evidence>
<keyword evidence="4" id="KW-1185">Reference proteome</keyword>
<protein>
    <submittedName>
        <fullName evidence="3">Histidine kinase</fullName>
    </submittedName>
</protein>
<dbReference type="Proteomes" id="UP000634668">
    <property type="component" value="Unassembled WGS sequence"/>
</dbReference>
<dbReference type="EMBL" id="BMWP01000019">
    <property type="protein sequence ID" value="GGW40468.1"/>
    <property type="molecule type" value="Genomic_DNA"/>
</dbReference>
<evidence type="ECO:0000259" key="2">
    <source>
        <dbReference type="Pfam" id="PF13239"/>
    </source>
</evidence>
<feature type="transmembrane region" description="Helical" evidence="1">
    <location>
        <begin position="25"/>
        <end position="45"/>
    </location>
</feature>
<accession>A0A918J315</accession>
<reference evidence="3" key="2">
    <citation type="submission" date="2020-09" db="EMBL/GenBank/DDBJ databases">
        <authorList>
            <person name="Sun Q."/>
            <person name="Kim S."/>
        </authorList>
    </citation>
    <scope>NUCLEOTIDE SEQUENCE</scope>
    <source>
        <strain evidence="3">KCTC 12113</strain>
    </source>
</reference>
<feature type="domain" description="2TM" evidence="2">
    <location>
        <begin position="14"/>
        <end position="93"/>
    </location>
</feature>
<name>A0A918J315_9FLAO</name>
<evidence type="ECO:0000313" key="3">
    <source>
        <dbReference type="EMBL" id="GGW40468.1"/>
    </source>
</evidence>
<proteinExistence type="predicted"/>
<keyword evidence="3" id="KW-0418">Kinase</keyword>
<dbReference type="Pfam" id="PF13239">
    <property type="entry name" value="2TM"/>
    <property type="match status" value="1"/>
</dbReference>
<reference evidence="3" key="1">
    <citation type="journal article" date="2014" name="Int. J. Syst. Evol. Microbiol.">
        <title>Complete genome sequence of Corynebacterium casei LMG S-19264T (=DSM 44701T), isolated from a smear-ripened cheese.</title>
        <authorList>
            <consortium name="US DOE Joint Genome Institute (JGI-PGF)"/>
            <person name="Walter F."/>
            <person name="Albersmeier A."/>
            <person name="Kalinowski J."/>
            <person name="Ruckert C."/>
        </authorList>
    </citation>
    <scope>NUCLEOTIDE SEQUENCE</scope>
    <source>
        <strain evidence="3">KCTC 12113</strain>
    </source>
</reference>
<organism evidence="3 4">
    <name type="scientific">Arenibacter certesii</name>
    <dbReference type="NCBI Taxonomy" id="228955"/>
    <lineage>
        <taxon>Bacteria</taxon>
        <taxon>Pseudomonadati</taxon>
        <taxon>Bacteroidota</taxon>
        <taxon>Flavobacteriia</taxon>
        <taxon>Flavobacteriales</taxon>
        <taxon>Flavobacteriaceae</taxon>
        <taxon>Arenibacter</taxon>
    </lineage>
</organism>
<comment type="caution">
    <text evidence="3">The sequence shown here is derived from an EMBL/GenBank/DDBJ whole genome shotgun (WGS) entry which is preliminary data.</text>
</comment>
<keyword evidence="3" id="KW-0808">Transferase</keyword>
<dbReference type="InterPro" id="IPR025698">
    <property type="entry name" value="2TM_dom"/>
</dbReference>
<sequence length="102" mass="12407">MPMENSEKENKYFRAKARVAEIKKFYNSLFSSLFTIALVAGINYYLNEWRYPWFLWVVLGLGISVVFKGFKVFGYNTLFGKDWEQRKIREFLEQEDKKERWK</sequence>
<keyword evidence="1" id="KW-1133">Transmembrane helix</keyword>
<dbReference type="GO" id="GO:0016301">
    <property type="term" value="F:kinase activity"/>
    <property type="evidence" value="ECO:0007669"/>
    <property type="project" value="UniProtKB-KW"/>
</dbReference>
<dbReference type="AlphaFoldDB" id="A0A918J315"/>